<evidence type="ECO:0000313" key="3">
    <source>
        <dbReference type="EMBL" id="EGO03882.1"/>
    </source>
</evidence>
<dbReference type="HOGENOM" id="CLU_717984_0_0_1"/>
<dbReference type="Proteomes" id="UP000008063">
    <property type="component" value="Unassembled WGS sequence"/>
</dbReference>
<dbReference type="InParanoid" id="F8PKS3"/>
<keyword evidence="2" id="KW-1133">Transmembrane helix</keyword>
<feature type="compositionally biased region" description="Low complexity" evidence="1">
    <location>
        <begin position="96"/>
        <end position="120"/>
    </location>
</feature>
<protein>
    <submittedName>
        <fullName evidence="3">Uncharacterized protein</fullName>
    </submittedName>
</protein>
<gene>
    <name evidence="3" type="ORF">SERLA73DRAFT_69705</name>
</gene>
<keyword evidence="4" id="KW-1185">Reference proteome</keyword>
<name>F8PKS3_SERL3</name>
<feature type="region of interest" description="Disordered" evidence="1">
    <location>
        <begin position="47"/>
        <end position="125"/>
    </location>
</feature>
<reference evidence="4" key="1">
    <citation type="journal article" date="2011" name="Science">
        <title>The plant cell wall-decomposing machinery underlies the functional diversity of forest fungi.</title>
        <authorList>
            <person name="Eastwood D.C."/>
            <person name="Floudas D."/>
            <person name="Binder M."/>
            <person name="Majcherczyk A."/>
            <person name="Schneider P."/>
            <person name="Aerts A."/>
            <person name="Asiegbu F.O."/>
            <person name="Baker S.E."/>
            <person name="Barry K."/>
            <person name="Bendiksby M."/>
            <person name="Blumentritt M."/>
            <person name="Coutinho P.M."/>
            <person name="Cullen D."/>
            <person name="de Vries R.P."/>
            <person name="Gathman A."/>
            <person name="Goodell B."/>
            <person name="Henrissat B."/>
            <person name="Ihrmark K."/>
            <person name="Kauserud H."/>
            <person name="Kohler A."/>
            <person name="LaButti K."/>
            <person name="Lapidus A."/>
            <person name="Lavin J.L."/>
            <person name="Lee Y.-H."/>
            <person name="Lindquist E."/>
            <person name="Lilly W."/>
            <person name="Lucas S."/>
            <person name="Morin E."/>
            <person name="Murat C."/>
            <person name="Oguiza J.A."/>
            <person name="Park J."/>
            <person name="Pisabarro A.G."/>
            <person name="Riley R."/>
            <person name="Rosling A."/>
            <person name="Salamov A."/>
            <person name="Schmidt O."/>
            <person name="Schmutz J."/>
            <person name="Skrede I."/>
            <person name="Stenlid J."/>
            <person name="Wiebenga A."/>
            <person name="Xie X."/>
            <person name="Kuees U."/>
            <person name="Hibbett D.S."/>
            <person name="Hoffmeister D."/>
            <person name="Hoegberg N."/>
            <person name="Martin F."/>
            <person name="Grigoriev I.V."/>
            <person name="Watkinson S.C."/>
        </authorList>
    </citation>
    <scope>NUCLEOTIDE SEQUENCE [LARGE SCALE GENOMIC DNA]</scope>
    <source>
        <strain evidence="4">strain S7.3</strain>
    </source>
</reference>
<organism evidence="4">
    <name type="scientific">Serpula lacrymans var. lacrymans (strain S7.3)</name>
    <name type="common">Dry rot fungus</name>
    <dbReference type="NCBI Taxonomy" id="936435"/>
    <lineage>
        <taxon>Eukaryota</taxon>
        <taxon>Fungi</taxon>
        <taxon>Dikarya</taxon>
        <taxon>Basidiomycota</taxon>
        <taxon>Agaricomycotina</taxon>
        <taxon>Agaricomycetes</taxon>
        <taxon>Agaricomycetidae</taxon>
        <taxon>Boletales</taxon>
        <taxon>Coniophorineae</taxon>
        <taxon>Serpulaceae</taxon>
        <taxon>Serpula</taxon>
    </lineage>
</organism>
<accession>F8PKS3</accession>
<evidence type="ECO:0000256" key="2">
    <source>
        <dbReference type="SAM" id="Phobius"/>
    </source>
</evidence>
<feature type="compositionally biased region" description="Low complexity" evidence="1">
    <location>
        <begin position="70"/>
        <end position="87"/>
    </location>
</feature>
<feature type="compositionally biased region" description="Polar residues" evidence="1">
    <location>
        <begin position="374"/>
        <end position="385"/>
    </location>
</feature>
<feature type="transmembrane region" description="Helical" evidence="2">
    <location>
        <begin position="275"/>
        <end position="299"/>
    </location>
</feature>
<sequence length="385" mass="40490">MAGHIGALNARHVYFRDNSGNSKGSLIDKHHSDPKFIHNLAGSDTDVFSTGNGNTGFDQGQGTSGGSGSNPGSSGRQGQSTSVSGSSGNSGGGNSQGAASGGNPQSSSGSTNTTSDTNPTKDCPFCISNSDPRVVYSGEWTLEEATTDFTSTTHVTSTSGSQVSLTFNATGITVFGTIPASNITTTPPTALYTIDTSQPVAITEPSANNAIANQPLFQMSQLSVYTTHNITINVLSAVSPFTLDYFVLVPSNKSEETSSRFPGTGNTIVLEDRRIIIILSSLLGSIVLMILIGLGFFLFRRRRQARLNRALNPDNTRQWSLRETLFTSTASILQNNPSLMSTLRTRSGGGSGIVDSPLPAVFEDQEHAPPKHSSVPSLMQYAPST</sequence>
<evidence type="ECO:0000256" key="1">
    <source>
        <dbReference type="SAM" id="MobiDB-lite"/>
    </source>
</evidence>
<dbReference type="AlphaFoldDB" id="F8PKS3"/>
<feature type="region of interest" description="Disordered" evidence="1">
    <location>
        <begin position="363"/>
        <end position="385"/>
    </location>
</feature>
<evidence type="ECO:0000313" key="4">
    <source>
        <dbReference type="Proteomes" id="UP000008063"/>
    </source>
</evidence>
<keyword evidence="2" id="KW-0812">Transmembrane</keyword>
<proteinExistence type="predicted"/>
<dbReference type="Gene3D" id="2.60.120.260">
    <property type="entry name" value="Galactose-binding domain-like"/>
    <property type="match status" value="1"/>
</dbReference>
<keyword evidence="2" id="KW-0472">Membrane</keyword>
<dbReference type="EMBL" id="GL945475">
    <property type="protein sequence ID" value="EGO03882.1"/>
    <property type="molecule type" value="Genomic_DNA"/>
</dbReference>
<dbReference type="OMA" id="TESIMRD"/>